<keyword evidence="3" id="KW-1185">Reference proteome</keyword>
<accession>A0ABY7TBW2</accession>
<dbReference type="Pfam" id="PF26603">
    <property type="entry name" value="DUF8188"/>
    <property type="match status" value="1"/>
</dbReference>
<evidence type="ECO:0000313" key="2">
    <source>
        <dbReference type="EMBL" id="WCT13122.1"/>
    </source>
</evidence>
<protein>
    <recommendedName>
        <fullName evidence="1">DUF8188 domain-containing protein</fullName>
    </recommendedName>
</protein>
<feature type="domain" description="DUF8188" evidence="1">
    <location>
        <begin position="42"/>
        <end position="195"/>
    </location>
</feature>
<dbReference type="EMBL" id="CP117167">
    <property type="protein sequence ID" value="WCT13122.1"/>
    <property type="molecule type" value="Genomic_DNA"/>
</dbReference>
<reference evidence="2 3" key="1">
    <citation type="submission" date="2023-02" db="EMBL/GenBank/DDBJ databases">
        <title>Genome sequence of Mucilaginibacter jinjuensis strain KACC 16571.</title>
        <authorList>
            <person name="Kim S."/>
            <person name="Heo J."/>
            <person name="Kwon S.-W."/>
        </authorList>
    </citation>
    <scope>NUCLEOTIDE SEQUENCE [LARGE SCALE GENOMIC DNA]</scope>
    <source>
        <strain evidence="2 3">KACC 16571</strain>
    </source>
</reference>
<proteinExistence type="predicted"/>
<gene>
    <name evidence="2" type="ORF">PQO05_04135</name>
</gene>
<organism evidence="2 3">
    <name type="scientific">Mucilaginibacter jinjuensis</name>
    <dbReference type="NCBI Taxonomy" id="1176721"/>
    <lineage>
        <taxon>Bacteria</taxon>
        <taxon>Pseudomonadati</taxon>
        <taxon>Bacteroidota</taxon>
        <taxon>Sphingobacteriia</taxon>
        <taxon>Sphingobacteriales</taxon>
        <taxon>Sphingobacteriaceae</taxon>
        <taxon>Mucilaginibacter</taxon>
    </lineage>
</organism>
<dbReference type="Proteomes" id="UP001216139">
    <property type="component" value="Chromosome"/>
</dbReference>
<evidence type="ECO:0000313" key="3">
    <source>
        <dbReference type="Proteomes" id="UP001216139"/>
    </source>
</evidence>
<name>A0ABY7TBW2_9SPHI</name>
<evidence type="ECO:0000259" key="1">
    <source>
        <dbReference type="Pfam" id="PF26603"/>
    </source>
</evidence>
<dbReference type="RefSeq" id="WP_273631392.1">
    <property type="nucleotide sequence ID" value="NZ_CP117167.1"/>
</dbReference>
<dbReference type="InterPro" id="IPR058501">
    <property type="entry name" value="DUF8188"/>
</dbReference>
<sequence>MSRQWTIGIMAALGMILGKLLLPVLGNYIENHSINKVTNSQLKEYIENSSELNFPFKSYQHSESYYKENFMYKGAPFAPYKICNNYTFYDSGYKKYFAIKMFNYTDFTSFKDILDIAKNDTIKCMVNKQELQNSNYGTSLNPVPVFTCVIPYSNSWKESDKINALNIKSFNHHYQESVLYHLTYFTPKEEFQKMFPDQKTSK</sequence>